<comment type="caution">
    <text evidence="4">The sequence shown here is derived from an EMBL/GenBank/DDBJ whole genome shotgun (WGS) entry which is preliminary data.</text>
</comment>
<keyword evidence="5" id="KW-1185">Reference proteome</keyword>
<dbReference type="InterPro" id="IPR036271">
    <property type="entry name" value="Tet_transcr_reg_TetR-rel_C_sf"/>
</dbReference>
<comment type="caution">
    <text evidence="2">Lacks conserved residue(s) required for the propagation of feature annotation.</text>
</comment>
<dbReference type="Gene3D" id="1.10.357.10">
    <property type="entry name" value="Tetracycline Repressor, domain 2"/>
    <property type="match status" value="1"/>
</dbReference>
<dbReference type="Pfam" id="PF21597">
    <property type="entry name" value="TetR_C_43"/>
    <property type="match status" value="1"/>
</dbReference>
<protein>
    <recommendedName>
        <fullName evidence="3">HTH tetR-type domain-containing protein</fullName>
    </recommendedName>
</protein>
<dbReference type="RefSeq" id="WP_380055626.1">
    <property type="nucleotide sequence ID" value="NZ_JBHLTC010000040.1"/>
</dbReference>
<evidence type="ECO:0000256" key="2">
    <source>
        <dbReference type="PROSITE-ProRule" id="PRU00335"/>
    </source>
</evidence>
<dbReference type="EMBL" id="JBHLTC010000040">
    <property type="protein sequence ID" value="MFC0628763.1"/>
    <property type="molecule type" value="Genomic_DNA"/>
</dbReference>
<evidence type="ECO:0000259" key="3">
    <source>
        <dbReference type="PROSITE" id="PS50977"/>
    </source>
</evidence>
<sequence length="131" mass="13950">MARLAGVGIGTVFRHFPAKRDLLDAVLRIRLERLRDRARALAAAADPGKAFYEFFDQVVTEAAGKLAVADALAKSGAAASPEATAAGVGLREAFNELLVRAQAAGAVQADARFPRCTRYWSARPAERSPPT</sequence>
<evidence type="ECO:0000313" key="4">
    <source>
        <dbReference type="EMBL" id="MFC0628763.1"/>
    </source>
</evidence>
<feature type="domain" description="HTH tetR-type" evidence="3">
    <location>
        <begin position="1"/>
        <end position="34"/>
    </location>
</feature>
<dbReference type="SUPFAM" id="SSF48498">
    <property type="entry name" value="Tetracyclin repressor-like, C-terminal domain"/>
    <property type="match status" value="1"/>
</dbReference>
<dbReference type="InterPro" id="IPR049445">
    <property type="entry name" value="TetR_SbtR-like_C"/>
</dbReference>
<gene>
    <name evidence="4" type="ORF">ACFFGN_32150</name>
</gene>
<keyword evidence="1 2" id="KW-0238">DNA-binding</keyword>
<dbReference type="Proteomes" id="UP001589890">
    <property type="component" value="Unassembled WGS sequence"/>
</dbReference>
<reference evidence="4 5" key="1">
    <citation type="submission" date="2024-09" db="EMBL/GenBank/DDBJ databases">
        <authorList>
            <person name="Sun Q."/>
            <person name="Mori K."/>
        </authorList>
    </citation>
    <scope>NUCLEOTIDE SEQUENCE [LARGE SCALE GENOMIC DNA]</scope>
    <source>
        <strain evidence="4 5">CGMCC 1.15906</strain>
    </source>
</reference>
<accession>A0ABV6QVV1</accession>
<evidence type="ECO:0000313" key="5">
    <source>
        <dbReference type="Proteomes" id="UP001589890"/>
    </source>
</evidence>
<evidence type="ECO:0000256" key="1">
    <source>
        <dbReference type="ARBA" id="ARBA00023125"/>
    </source>
</evidence>
<dbReference type="SUPFAM" id="SSF46689">
    <property type="entry name" value="Homeodomain-like"/>
    <property type="match status" value="1"/>
</dbReference>
<dbReference type="InterPro" id="IPR009057">
    <property type="entry name" value="Homeodomain-like_sf"/>
</dbReference>
<dbReference type="PROSITE" id="PS50977">
    <property type="entry name" value="HTH_TETR_2"/>
    <property type="match status" value="1"/>
</dbReference>
<name>A0ABV6QVV1_9ACTN</name>
<dbReference type="InterPro" id="IPR001647">
    <property type="entry name" value="HTH_TetR"/>
</dbReference>
<organism evidence="4 5">
    <name type="scientific">Kribbella deserti</name>
    <dbReference type="NCBI Taxonomy" id="1926257"/>
    <lineage>
        <taxon>Bacteria</taxon>
        <taxon>Bacillati</taxon>
        <taxon>Actinomycetota</taxon>
        <taxon>Actinomycetes</taxon>
        <taxon>Propionibacteriales</taxon>
        <taxon>Kribbellaceae</taxon>
        <taxon>Kribbella</taxon>
    </lineage>
</organism>
<proteinExistence type="predicted"/>